<dbReference type="InterPro" id="IPR037221">
    <property type="entry name" value="H-type_lectin_dom_sf"/>
</dbReference>
<dbReference type="RefSeq" id="WP_183469310.1">
    <property type="nucleotide sequence ID" value="NZ_JACIBX010000001.1"/>
</dbReference>
<keyword evidence="2" id="KW-0964">Secreted</keyword>
<dbReference type="SMART" id="SM00710">
    <property type="entry name" value="PbH1"/>
    <property type="match status" value="7"/>
</dbReference>
<keyword evidence="8" id="KW-1185">Reference proteome</keyword>
<dbReference type="EMBL" id="JACIBX010000001">
    <property type="protein sequence ID" value="MBB3710819.1"/>
    <property type="molecule type" value="Genomic_DNA"/>
</dbReference>
<evidence type="ECO:0000256" key="5">
    <source>
        <dbReference type="SAM" id="Phobius"/>
    </source>
</evidence>
<reference evidence="7 8" key="1">
    <citation type="submission" date="2020-08" db="EMBL/GenBank/DDBJ databases">
        <title>Genomic Encyclopedia of Type Strains, Phase III (KMG-III): the genomes of soil and plant-associated and newly described type strains.</title>
        <authorList>
            <person name="Whitman W."/>
        </authorList>
    </citation>
    <scope>NUCLEOTIDE SEQUENCE [LARGE SCALE GENOMIC DNA]</scope>
    <source>
        <strain evidence="7 8">CECT 8572</strain>
    </source>
</reference>
<dbReference type="InterPro" id="IPR012334">
    <property type="entry name" value="Pectin_lyas_fold"/>
</dbReference>
<gene>
    <name evidence="7" type="ORF">FHS00_000372</name>
</gene>
<dbReference type="InterPro" id="IPR006626">
    <property type="entry name" value="PbH1"/>
</dbReference>
<evidence type="ECO:0000256" key="1">
    <source>
        <dbReference type="ARBA" id="ARBA00004613"/>
    </source>
</evidence>
<keyword evidence="5" id="KW-0812">Transmembrane</keyword>
<evidence type="ECO:0000313" key="7">
    <source>
        <dbReference type="EMBL" id="MBB3710819.1"/>
    </source>
</evidence>
<dbReference type="InterPro" id="IPR025141">
    <property type="entry name" value="DUF4082"/>
</dbReference>
<dbReference type="Proteomes" id="UP000576152">
    <property type="component" value="Unassembled WGS sequence"/>
</dbReference>
<protein>
    <recommendedName>
        <fullName evidence="6">DUF4082 domain-containing protein</fullName>
    </recommendedName>
</protein>
<dbReference type="Gene3D" id="2.60.40.2080">
    <property type="match status" value="1"/>
</dbReference>
<keyword evidence="5" id="KW-1133">Transmembrane helix</keyword>
<dbReference type="PANTHER" id="PTHR40088:SF2">
    <property type="entry name" value="SECRETED SUGAR HYDROLASE"/>
    <property type="match status" value="1"/>
</dbReference>
<feature type="compositionally biased region" description="Pro residues" evidence="4">
    <location>
        <begin position="492"/>
        <end position="534"/>
    </location>
</feature>
<accession>A0ABR6HK98</accession>
<dbReference type="InterPro" id="IPR059226">
    <property type="entry name" value="Choice_anch_Q_dom"/>
</dbReference>
<evidence type="ECO:0000256" key="2">
    <source>
        <dbReference type="ARBA" id="ARBA00022525"/>
    </source>
</evidence>
<dbReference type="InterPro" id="IPR011050">
    <property type="entry name" value="Pectin_lyase_fold/virulence"/>
</dbReference>
<dbReference type="Gene3D" id="2.160.20.10">
    <property type="entry name" value="Single-stranded right-handed beta-helix, Pectin lyase-like"/>
    <property type="match status" value="1"/>
</dbReference>
<organism evidence="7 8">
    <name type="scientific">Limimaricola variabilis</name>
    <dbReference type="NCBI Taxonomy" id="1492771"/>
    <lineage>
        <taxon>Bacteria</taxon>
        <taxon>Pseudomonadati</taxon>
        <taxon>Pseudomonadota</taxon>
        <taxon>Alphaproteobacteria</taxon>
        <taxon>Rhodobacterales</taxon>
        <taxon>Paracoccaceae</taxon>
        <taxon>Limimaricola</taxon>
    </lineage>
</organism>
<keyword evidence="5" id="KW-0472">Membrane</keyword>
<evidence type="ECO:0000259" key="6">
    <source>
        <dbReference type="Pfam" id="PF13313"/>
    </source>
</evidence>
<dbReference type="PANTHER" id="PTHR40088">
    <property type="entry name" value="PECTATE LYASE (EUROFUNG)"/>
    <property type="match status" value="1"/>
</dbReference>
<name>A0ABR6HK98_9RHOB</name>
<feature type="transmembrane region" description="Helical" evidence="5">
    <location>
        <begin position="42"/>
        <end position="59"/>
    </location>
</feature>
<sequence length="1027" mass="108464">MGEESAQTVGHDDSVMRQLSAHAANPCANGIFAMSAARWKRFAAILIGTLLLAAQFSLFPSDAASRSVWVRPAWILEQIGDDDPSRGKDDMAIYYVDTTGNDNANGSSTSPFRSIQRALDAGLQPNDEVVVRAGTYNEQLNINTGGSAAGNVTIRAEEPGTALIRPPSNAYNAVNVNSNYVTIQGFDITGNGGDGIEANNVHHIEVLDNIVHDSGESGIQFNWSDFILVEGNTTYGNASDGWFSGISIYQNRNITGDNSTDGFRTIVRDNVSYDNVTQTGQHTDGNGIIIDDFQSTQTAGYPSYNFPTLVENNLVYENGGKGIQVVWSDGVTVRGNTAYHNNQDNLNTGTWRGEISNSQSSDNVFVNNIAIADPSVNPNNTAYDNTSYGGYSNDVVFKNNLSFNGTDGQASVRTDGNNAMPSAADGNLLGVDPSLVNPPVDFRLANDSPAIDAGTSAYGLATLDLDDTARVEGRVDLGAYELGSGSSAPTQQPAPQPEPEPQPQPEPQPEPLPEAAPQSEPQPDPEPRPEPAPQQPATEIPAADGEAFSLWDTAAVQPQNAHGDQRAVEVGLRFTADVDGEIEGLRIYRGEGATGLEAINLWSAEGNLIATASAQETPSGGWQEVSFDAPVALEAGTTYVGSYFTASGDYAAQTGFFDSAFDAGPISVDKSAGVYSYGNGGNFPNQSYNASNYWVDVMFTPEQAAPVEAVAEPVDASAATADTPTPAADLAASSPVDIPAIDPVVTGGDGVIGEAGVAVADQRDAQTWHRVDFATPLNNPSVVMGGATGNGSDPYSVRVRDVSDTGFEYQIDEWDYLDGRHKKEAISWVALERGTHVLEDGRTISAGNTTSDGDWNEVTFAPGQFDAAPVVFAQASGDTNSGAVSDQIRSVSNDGFRTRLVAEEGASAAPQAESVDWIALETGGDARSGAVAGATGRTIDHRGSQIDFAGAFEDEAFAMITDLQTTFGRDTATLRTEQMDGDAVMLRIIEESSGDAETRHTRESAGYAGFDCGEILGVTQPVEDTLF</sequence>
<comment type="subcellular location">
    <subcellularLocation>
        <location evidence="1">Secreted</location>
    </subcellularLocation>
</comment>
<dbReference type="Pfam" id="PF13313">
    <property type="entry name" value="DUF4082"/>
    <property type="match status" value="1"/>
</dbReference>
<evidence type="ECO:0000256" key="3">
    <source>
        <dbReference type="ARBA" id="ARBA00022729"/>
    </source>
</evidence>
<proteinExistence type="predicted"/>
<evidence type="ECO:0000256" key="4">
    <source>
        <dbReference type="SAM" id="MobiDB-lite"/>
    </source>
</evidence>
<dbReference type="SUPFAM" id="SSF51126">
    <property type="entry name" value="Pectin lyase-like"/>
    <property type="match status" value="1"/>
</dbReference>
<feature type="region of interest" description="Disordered" evidence="4">
    <location>
        <begin position="480"/>
        <end position="538"/>
    </location>
</feature>
<comment type="caution">
    <text evidence="7">The sequence shown here is derived from an EMBL/GenBank/DDBJ whole genome shotgun (WGS) entry which is preliminary data.</text>
</comment>
<dbReference type="NCBIfam" id="NF041518">
    <property type="entry name" value="choice_anch_Q"/>
    <property type="match status" value="1"/>
</dbReference>
<dbReference type="InterPro" id="IPR052052">
    <property type="entry name" value="Polysaccharide_Lyase_9"/>
</dbReference>
<evidence type="ECO:0000313" key="8">
    <source>
        <dbReference type="Proteomes" id="UP000576152"/>
    </source>
</evidence>
<keyword evidence="3" id="KW-0732">Signal</keyword>
<feature type="domain" description="DUF4082" evidence="6">
    <location>
        <begin position="557"/>
        <end position="695"/>
    </location>
</feature>